<dbReference type="PANTHER" id="PTHR47245">
    <property type="entry name" value="PEPTIDYLPROLYL ISOMERASE"/>
    <property type="match status" value="1"/>
</dbReference>
<evidence type="ECO:0000313" key="10">
    <source>
        <dbReference type="EMBL" id="PZM14416.1"/>
    </source>
</evidence>
<comment type="caution">
    <text evidence="10">The sequence shown here is derived from an EMBL/GenBank/DDBJ whole genome shotgun (WGS) entry which is preliminary data.</text>
</comment>
<dbReference type="EC" id="5.2.1.8" evidence="3"/>
<dbReference type="PANTHER" id="PTHR47245:SF2">
    <property type="entry name" value="PEPTIDYL-PROLYL CIS-TRANS ISOMERASE HP_0175-RELATED"/>
    <property type="match status" value="1"/>
</dbReference>
<comment type="similarity">
    <text evidence="2">Belongs to the PpiC/parvulin rotamase family.</text>
</comment>
<evidence type="ECO:0000259" key="9">
    <source>
        <dbReference type="PROSITE" id="PS50198"/>
    </source>
</evidence>
<dbReference type="OrthoDB" id="196786at2"/>
<name>A0A2W4EKP2_9HYPH</name>
<feature type="domain" description="PpiC" evidence="9">
    <location>
        <begin position="160"/>
        <end position="258"/>
    </location>
</feature>
<keyword evidence="8 10" id="KW-0413">Isomerase</keyword>
<proteinExistence type="inferred from homology"/>
<keyword evidence="5 8" id="KW-0697">Rotamase</keyword>
<evidence type="ECO:0000256" key="7">
    <source>
        <dbReference type="ARBA" id="ARBA00031484"/>
    </source>
</evidence>
<dbReference type="InterPro" id="IPR027304">
    <property type="entry name" value="Trigger_fact/SurA_dom_sf"/>
</dbReference>
<keyword evidence="11" id="KW-1185">Reference proteome</keyword>
<evidence type="ECO:0000256" key="2">
    <source>
        <dbReference type="ARBA" id="ARBA00007656"/>
    </source>
</evidence>
<accession>A0A2W4EKP2</accession>
<dbReference type="SUPFAM" id="SSF54534">
    <property type="entry name" value="FKBP-like"/>
    <property type="match status" value="1"/>
</dbReference>
<evidence type="ECO:0000256" key="8">
    <source>
        <dbReference type="PROSITE-ProRule" id="PRU00278"/>
    </source>
</evidence>
<dbReference type="EMBL" id="PCDP01000034">
    <property type="protein sequence ID" value="PZM14416.1"/>
    <property type="molecule type" value="Genomic_DNA"/>
</dbReference>
<dbReference type="Proteomes" id="UP000248925">
    <property type="component" value="Unassembled WGS sequence"/>
</dbReference>
<comment type="catalytic activity">
    <reaction evidence="1">
        <text>[protein]-peptidylproline (omega=180) = [protein]-peptidylproline (omega=0)</text>
        <dbReference type="Rhea" id="RHEA:16237"/>
        <dbReference type="Rhea" id="RHEA-COMP:10747"/>
        <dbReference type="Rhea" id="RHEA-COMP:10748"/>
        <dbReference type="ChEBI" id="CHEBI:83833"/>
        <dbReference type="ChEBI" id="CHEBI:83834"/>
        <dbReference type="EC" id="5.2.1.8"/>
    </reaction>
</comment>
<sequence>MKLFLIAPEAAVAPTGTGQSAGDRQWRRILKEPLLHFLMVGAGLFGTYHLLNPEQPNSVGSRTIVLTKDDVRQLAISWLAQGRSTPTADQVKGLVDQKVTQEILFREAVSLGLDRDDEVVKRRLAQKMDFLAADVANMQEPTTEQLQTWYAQNSQSFALPAHATFRHLYFSADKHGGDAQATAAVALKLIADKSPDASEVSALGDQFMFQDHYGDATPDQMSKEFGVDFSKALFKLSPGQWEGPIQSGYGWHLVWVDAIDPGRVPTFAEVQPNVRAGWIEDQYRAIKLTALNEMRSHYSVVVPPIEVSDFEDLKIPPGTSNEFEVSAQ</sequence>
<dbReference type="AlphaFoldDB" id="A0A2W4EKP2"/>
<evidence type="ECO:0000256" key="3">
    <source>
        <dbReference type="ARBA" id="ARBA00013194"/>
    </source>
</evidence>
<dbReference type="Pfam" id="PF13145">
    <property type="entry name" value="Rotamase_2"/>
    <property type="match status" value="1"/>
</dbReference>
<reference evidence="10 11" key="1">
    <citation type="journal article" date="2018" name="Sci. Rep.">
        <title>Rhizobium tumorigenes sp. nov., a novel plant tumorigenic bacterium isolated from cane gall tumors on thornless blackberry.</title>
        <authorList>
            <person name="Kuzmanovi N."/>
            <person name="Smalla K."/>
            <person name="Gronow S."/>
            <person name="PuBawska J."/>
        </authorList>
    </citation>
    <scope>NUCLEOTIDE SEQUENCE [LARGE SCALE GENOMIC DNA]</scope>
    <source>
        <strain evidence="10 11">CCBAU 85046</strain>
    </source>
</reference>
<evidence type="ECO:0000313" key="11">
    <source>
        <dbReference type="Proteomes" id="UP000248925"/>
    </source>
</evidence>
<organism evidence="10 11">
    <name type="scientific">Rhizobium tubonense</name>
    <dbReference type="NCBI Taxonomy" id="484088"/>
    <lineage>
        <taxon>Bacteria</taxon>
        <taxon>Pseudomonadati</taxon>
        <taxon>Pseudomonadota</taxon>
        <taxon>Alphaproteobacteria</taxon>
        <taxon>Hyphomicrobiales</taxon>
        <taxon>Rhizobiaceae</taxon>
        <taxon>Rhizobium/Agrobacterium group</taxon>
        <taxon>Rhizobium</taxon>
    </lineage>
</organism>
<evidence type="ECO:0000256" key="4">
    <source>
        <dbReference type="ARBA" id="ARBA00018370"/>
    </source>
</evidence>
<evidence type="ECO:0000256" key="1">
    <source>
        <dbReference type="ARBA" id="ARBA00000971"/>
    </source>
</evidence>
<dbReference type="InterPro" id="IPR050245">
    <property type="entry name" value="PrsA_foldase"/>
</dbReference>
<protein>
    <recommendedName>
        <fullName evidence="4">Parvulin-like PPIase</fullName>
        <ecNumber evidence="3">5.2.1.8</ecNumber>
    </recommendedName>
    <alternativeName>
        <fullName evidence="6">Peptidyl-prolyl cis-trans isomerase plp</fullName>
    </alternativeName>
    <alternativeName>
        <fullName evidence="7">Rotamase plp</fullName>
    </alternativeName>
</protein>
<dbReference type="Gene3D" id="3.10.50.40">
    <property type="match status" value="1"/>
</dbReference>
<dbReference type="InterPro" id="IPR046357">
    <property type="entry name" value="PPIase_dom_sf"/>
</dbReference>
<dbReference type="SUPFAM" id="SSF109998">
    <property type="entry name" value="Triger factor/SurA peptide-binding domain-like"/>
    <property type="match status" value="1"/>
</dbReference>
<dbReference type="RefSeq" id="WP_111160392.1">
    <property type="nucleotide sequence ID" value="NZ_PCDP01000034.1"/>
</dbReference>
<dbReference type="InterPro" id="IPR000297">
    <property type="entry name" value="PPIase_PpiC"/>
</dbReference>
<dbReference type="PROSITE" id="PS50198">
    <property type="entry name" value="PPIC_PPIASE_2"/>
    <property type="match status" value="1"/>
</dbReference>
<dbReference type="GO" id="GO:0003755">
    <property type="term" value="F:peptidyl-prolyl cis-trans isomerase activity"/>
    <property type="evidence" value="ECO:0007669"/>
    <property type="project" value="UniProtKB-KW"/>
</dbReference>
<evidence type="ECO:0000256" key="6">
    <source>
        <dbReference type="ARBA" id="ARBA00030642"/>
    </source>
</evidence>
<evidence type="ECO:0000256" key="5">
    <source>
        <dbReference type="ARBA" id="ARBA00023110"/>
    </source>
</evidence>
<gene>
    <name evidence="10" type="ORF">CPY51_11480</name>
</gene>